<dbReference type="AlphaFoldDB" id="A0A6P6Y748"/>
<sequence>MDLFQKRQFFQLISNDINDNNNDDDESLNQSTIIELATFSNVHIDDDDNNDENDDDGNKIDSENEFDDGHHSNYHRIHSERNFVLYTSDYRLHLFQYGLFDNFIVEQTNNNNNNGDGQKKWQHWIIPIDPDKGSIVSMCFNQNGQQLLAITNKSIIYVIPFNFISYYDPIINHYRTVIENDASLRMNCRKTIQQPTSIVWWQRNKHYVKQRLSIALIGTKSGQISMIDLDLDQEFNRCSISEPIRSLKIYDEMYNRSLLITSEQGQQYQLILEEFRCTNQQQQQSSITTTTKIEPCLTTKTSISTSSPL</sequence>
<dbReference type="SUPFAM" id="SSF50978">
    <property type="entry name" value="WD40 repeat-like"/>
    <property type="match status" value="1"/>
</dbReference>
<evidence type="ECO:0000256" key="1">
    <source>
        <dbReference type="SAM" id="MobiDB-lite"/>
    </source>
</evidence>
<dbReference type="KEGG" id="dpte:113795251"/>
<dbReference type="Proteomes" id="UP000515146">
    <property type="component" value="Unplaced"/>
</dbReference>
<organism evidence="2 3">
    <name type="scientific">Dermatophagoides pteronyssinus</name>
    <name type="common">European house dust mite</name>
    <dbReference type="NCBI Taxonomy" id="6956"/>
    <lineage>
        <taxon>Eukaryota</taxon>
        <taxon>Metazoa</taxon>
        <taxon>Ecdysozoa</taxon>
        <taxon>Arthropoda</taxon>
        <taxon>Chelicerata</taxon>
        <taxon>Arachnida</taxon>
        <taxon>Acari</taxon>
        <taxon>Acariformes</taxon>
        <taxon>Sarcoptiformes</taxon>
        <taxon>Astigmata</taxon>
        <taxon>Psoroptidia</taxon>
        <taxon>Analgoidea</taxon>
        <taxon>Pyroglyphidae</taxon>
        <taxon>Dermatophagoidinae</taxon>
        <taxon>Dermatophagoides</taxon>
    </lineage>
</organism>
<dbReference type="InParanoid" id="A0A6P6Y748"/>
<dbReference type="InterPro" id="IPR036322">
    <property type="entry name" value="WD40_repeat_dom_sf"/>
</dbReference>
<dbReference type="OrthoDB" id="10472119at2759"/>
<reference evidence="3" key="1">
    <citation type="submission" date="2025-08" db="UniProtKB">
        <authorList>
            <consortium name="RefSeq"/>
        </authorList>
    </citation>
    <scope>IDENTIFICATION</scope>
    <source>
        <strain evidence="3">Airmid</strain>
    </source>
</reference>
<feature type="compositionally biased region" description="Acidic residues" evidence="1">
    <location>
        <begin position="45"/>
        <end position="55"/>
    </location>
</feature>
<evidence type="ECO:0000313" key="3">
    <source>
        <dbReference type="RefSeq" id="XP_027201243.1"/>
    </source>
</evidence>
<gene>
    <name evidence="3" type="primary">LOC113795251</name>
</gene>
<name>A0A6P6Y748_DERPT</name>
<protein>
    <submittedName>
        <fullName evidence="3">Uncharacterized protein LOC113795251</fullName>
    </submittedName>
</protein>
<feature type="non-terminal residue" evidence="3">
    <location>
        <position position="309"/>
    </location>
</feature>
<feature type="compositionally biased region" description="Basic and acidic residues" evidence="1">
    <location>
        <begin position="56"/>
        <end position="73"/>
    </location>
</feature>
<proteinExistence type="predicted"/>
<feature type="region of interest" description="Disordered" evidence="1">
    <location>
        <begin position="44"/>
        <end position="73"/>
    </location>
</feature>
<accession>A0A6P6Y748</accession>
<dbReference type="RefSeq" id="XP_027201243.1">
    <property type="nucleotide sequence ID" value="XM_027345442.1"/>
</dbReference>
<evidence type="ECO:0000313" key="2">
    <source>
        <dbReference type="Proteomes" id="UP000515146"/>
    </source>
</evidence>
<keyword evidence="2" id="KW-1185">Reference proteome</keyword>